<protein>
    <submittedName>
        <fullName evidence="1">Uncharacterized protein</fullName>
    </submittedName>
</protein>
<sequence length="304" mass="34242">KDKINARVNEIFQCSGENTLSNCRSERDSSKADANIITVYSAFLENIKQNVRGKLQPCILNEATYNGEPLMYETENGELILDETIYALWYNELELDYAENGKLRFLDNYLEDQCYDSKLKQELNIIFTNITDARSEQDVYINNVVENYCDSRIDRTDCDSEDFTIGVGNKLGNGLSSYITLEELERVMEVAIVPTEGISYKHYFGDNFALRNNEPIKESNIFQVTYCDGVFLELWGGIRPSYSCIAPGTEPKKILLSNELDAGGARLAGENIEASCPIVETVDGILDNSVTQTIKEICKTTSII</sequence>
<accession>A0A382L4T0</accession>
<name>A0A382L4T0_9ZZZZ</name>
<reference evidence="1" key="1">
    <citation type="submission" date="2018-05" db="EMBL/GenBank/DDBJ databases">
        <authorList>
            <person name="Lanie J.A."/>
            <person name="Ng W.-L."/>
            <person name="Kazmierczak K.M."/>
            <person name="Andrzejewski T.M."/>
            <person name="Davidsen T.M."/>
            <person name="Wayne K.J."/>
            <person name="Tettelin H."/>
            <person name="Glass J.I."/>
            <person name="Rusch D."/>
            <person name="Podicherti R."/>
            <person name="Tsui H.-C.T."/>
            <person name="Winkler M.E."/>
        </authorList>
    </citation>
    <scope>NUCLEOTIDE SEQUENCE</scope>
</reference>
<feature type="non-terminal residue" evidence="1">
    <location>
        <position position="1"/>
    </location>
</feature>
<proteinExistence type="predicted"/>
<dbReference type="AlphaFoldDB" id="A0A382L4T0"/>
<gene>
    <name evidence="1" type="ORF">METZ01_LOCUS283669</name>
</gene>
<organism evidence="1">
    <name type="scientific">marine metagenome</name>
    <dbReference type="NCBI Taxonomy" id="408172"/>
    <lineage>
        <taxon>unclassified sequences</taxon>
        <taxon>metagenomes</taxon>
        <taxon>ecological metagenomes</taxon>
    </lineage>
</organism>
<evidence type="ECO:0000313" key="1">
    <source>
        <dbReference type="EMBL" id="SVC30815.1"/>
    </source>
</evidence>
<dbReference type="EMBL" id="UINC01084299">
    <property type="protein sequence ID" value="SVC30815.1"/>
    <property type="molecule type" value="Genomic_DNA"/>
</dbReference>